<dbReference type="STRING" id="497965.Cyan7822_0358"/>
<dbReference type="PANTHER" id="PTHR47152">
    <property type="entry name" value="SLR2084 PROTEIN-RELATED"/>
    <property type="match status" value="1"/>
</dbReference>
<evidence type="ECO:0000313" key="2">
    <source>
        <dbReference type="EMBL" id="ADN12404.1"/>
    </source>
</evidence>
<accession>E0U668</accession>
<dbReference type="CDD" id="cd06260">
    <property type="entry name" value="DUF820-like"/>
    <property type="match status" value="1"/>
</dbReference>
<dbReference type="InterPro" id="IPR008538">
    <property type="entry name" value="Uma2"/>
</dbReference>
<dbReference type="AlphaFoldDB" id="E0U668"/>
<dbReference type="eggNOG" id="COG4636">
    <property type="taxonomic scope" value="Bacteria"/>
</dbReference>
<dbReference type="InterPro" id="IPR012296">
    <property type="entry name" value="Nuclease_put_TT1808"/>
</dbReference>
<keyword evidence="3" id="KW-1185">Reference proteome</keyword>
<dbReference type="SUPFAM" id="SSF52980">
    <property type="entry name" value="Restriction endonuclease-like"/>
    <property type="match status" value="1"/>
</dbReference>
<dbReference type="EMBL" id="CP002198">
    <property type="protein sequence ID" value="ADN12404.1"/>
    <property type="molecule type" value="Genomic_DNA"/>
</dbReference>
<organism evidence="2 3">
    <name type="scientific">Gloeothece verrucosa (strain PCC 7822)</name>
    <name type="common">Cyanothece sp. (strain PCC 7822)</name>
    <dbReference type="NCBI Taxonomy" id="497965"/>
    <lineage>
        <taxon>Bacteria</taxon>
        <taxon>Bacillati</taxon>
        <taxon>Cyanobacteriota</taxon>
        <taxon>Cyanophyceae</taxon>
        <taxon>Oscillatoriophycideae</taxon>
        <taxon>Chroococcales</taxon>
        <taxon>Aphanothecaceae</taxon>
        <taxon>Gloeothece</taxon>
        <taxon>Gloeothece verrucosa</taxon>
    </lineage>
</organism>
<dbReference type="KEGG" id="cyj:Cyan7822_0358"/>
<reference evidence="3" key="1">
    <citation type="journal article" date="2011" name="MBio">
        <title>Novel metabolic attributes of the genus Cyanothece, comprising a group of unicellular nitrogen-fixing Cyanobacteria.</title>
        <authorList>
            <person name="Bandyopadhyay A."/>
            <person name="Elvitigala T."/>
            <person name="Welsh E."/>
            <person name="Stockel J."/>
            <person name="Liberton M."/>
            <person name="Min H."/>
            <person name="Sherman L.A."/>
            <person name="Pakrasi H.B."/>
        </authorList>
    </citation>
    <scope>NUCLEOTIDE SEQUENCE [LARGE SCALE GENOMIC DNA]</scope>
    <source>
        <strain evidence="3">PCC 7822</strain>
    </source>
</reference>
<evidence type="ECO:0000259" key="1">
    <source>
        <dbReference type="Pfam" id="PF05685"/>
    </source>
</evidence>
<dbReference type="OrthoDB" id="5768410at2"/>
<name>E0U668_GLOV7</name>
<dbReference type="HOGENOM" id="CLU_098557_2_0_3"/>
<proteinExistence type="predicted"/>
<dbReference type="Proteomes" id="UP000008206">
    <property type="component" value="Chromosome"/>
</dbReference>
<sequence length="216" mass="25280">MFVTVSPNTLSLSPGTEVILHDQTWEDYEQLLKIRQDKTFPKIYFNAKTGVILLMSPLQNHGKRIDALRDLVKILLRYQNQDWDCFDPITLKKFEQAGVEPDTCFYINNYQAILGKDRIDLTVDPPPDLAIEVDLTSKTRVEDYLPIAIPELWIYRRGELLIYLLEGDRYQNSQASLIFNNIDVKNLLPKYVELAWNNRSSLALRQFEQDWLNENK</sequence>
<gene>
    <name evidence="2" type="ordered locus">Cyan7822_0358</name>
</gene>
<protein>
    <recommendedName>
        <fullName evidence="1">Putative restriction endonuclease domain-containing protein</fullName>
    </recommendedName>
</protein>
<evidence type="ECO:0000313" key="3">
    <source>
        <dbReference type="Proteomes" id="UP000008206"/>
    </source>
</evidence>
<dbReference type="Pfam" id="PF05685">
    <property type="entry name" value="Uma2"/>
    <property type="match status" value="1"/>
</dbReference>
<dbReference type="Gene3D" id="3.90.1570.10">
    <property type="entry name" value="tt1808, chain A"/>
    <property type="match status" value="1"/>
</dbReference>
<dbReference type="PANTHER" id="PTHR47152:SF1">
    <property type="entry name" value="SLL1186 PROTEIN"/>
    <property type="match status" value="1"/>
</dbReference>
<dbReference type="InterPro" id="IPR011335">
    <property type="entry name" value="Restrct_endonuc-II-like"/>
</dbReference>
<feature type="domain" description="Putative restriction endonuclease" evidence="1">
    <location>
        <begin position="25"/>
        <end position="194"/>
    </location>
</feature>